<dbReference type="EMBL" id="JASBWV010000037">
    <property type="protein sequence ID" value="KAJ9116510.1"/>
    <property type="molecule type" value="Genomic_DNA"/>
</dbReference>
<keyword evidence="2" id="KW-1185">Reference proteome</keyword>
<sequence length="526" mass="57325">MILCNKDTLNRSYYSTESDAFFASGQPSSSQHPQLTGRFDYMSFRTAPHATLPGDRGTFYSMADQAKHDQAGYISPEELAANMSNMNLSTSGPTFSTDAASSHTSGSRNPLSPGGVVNHSFPSQPTMASYPSGPMPIGFTQMQNPYAHGHFHQEQQAEGPEQQGQLSVGSGSYQQPLYVGDLSLNFSTIPPEHRDDENRFGFLGMGDDATAEHGAMSATQMQANLFADSQPWSGHVAQHPSAAVAIQHMPYQPPGNEFQPAYWSEPDALSASYALPGQPHYWGDNERGTTNAPQVPYENAGYGFQYPPPMAPAPYSVAPSGGSSHQSQVPPRSSVPSQMAGGHVTAEERNDVVIPGQDSLPEAQDEVEGGPHLPIPVHLGYSTNSTLVDEQASIEVDDPEQPKRKLRFHLRLVLRESTLNTQITATLLRYEHILHDRGSSELQSAAFASRELPGEKRDRHFVPKLQRVAGEMWAQFNNDFPDSYFNATQAGRFLNQDVIGGVLLSFVETWNEMLKPAATAQTGPAF</sequence>
<name>A0ACC2WYW1_9TREE</name>
<proteinExistence type="predicted"/>
<organism evidence="1 2">
    <name type="scientific">Naganishia onofrii</name>
    <dbReference type="NCBI Taxonomy" id="1851511"/>
    <lineage>
        <taxon>Eukaryota</taxon>
        <taxon>Fungi</taxon>
        <taxon>Dikarya</taxon>
        <taxon>Basidiomycota</taxon>
        <taxon>Agaricomycotina</taxon>
        <taxon>Tremellomycetes</taxon>
        <taxon>Filobasidiales</taxon>
        <taxon>Filobasidiaceae</taxon>
        <taxon>Naganishia</taxon>
    </lineage>
</organism>
<protein>
    <submittedName>
        <fullName evidence="1">Uncharacterized protein</fullName>
    </submittedName>
</protein>
<dbReference type="Proteomes" id="UP001234202">
    <property type="component" value="Unassembled WGS sequence"/>
</dbReference>
<evidence type="ECO:0000313" key="2">
    <source>
        <dbReference type="Proteomes" id="UP001234202"/>
    </source>
</evidence>
<accession>A0ACC2WYW1</accession>
<comment type="caution">
    <text evidence="1">The sequence shown here is derived from an EMBL/GenBank/DDBJ whole genome shotgun (WGS) entry which is preliminary data.</text>
</comment>
<reference evidence="1" key="1">
    <citation type="submission" date="2023-04" db="EMBL/GenBank/DDBJ databases">
        <title>Draft Genome sequencing of Naganishia species isolated from polar environments using Oxford Nanopore Technology.</title>
        <authorList>
            <person name="Leo P."/>
            <person name="Venkateswaran K."/>
        </authorList>
    </citation>
    <scope>NUCLEOTIDE SEQUENCE</scope>
    <source>
        <strain evidence="1">DBVPG 5303</strain>
    </source>
</reference>
<evidence type="ECO:0000313" key="1">
    <source>
        <dbReference type="EMBL" id="KAJ9116510.1"/>
    </source>
</evidence>
<gene>
    <name evidence="1" type="ORF">QFC24_006743</name>
</gene>